<evidence type="ECO:0000256" key="4">
    <source>
        <dbReference type="SAM" id="Phobius"/>
    </source>
</evidence>
<keyword evidence="3" id="KW-0808">Transferase</keyword>
<organism evidence="6 7">
    <name type="scientific">Donghicola eburneus</name>
    <dbReference type="NCBI Taxonomy" id="393278"/>
    <lineage>
        <taxon>Bacteria</taxon>
        <taxon>Pseudomonadati</taxon>
        <taxon>Pseudomonadota</taxon>
        <taxon>Alphaproteobacteria</taxon>
        <taxon>Rhodobacterales</taxon>
        <taxon>Roseobacteraceae</taxon>
        <taxon>Donghicola</taxon>
    </lineage>
</organism>
<keyword evidence="4" id="KW-0472">Membrane</keyword>
<evidence type="ECO:0000256" key="2">
    <source>
        <dbReference type="ARBA" id="ARBA00022676"/>
    </source>
</evidence>
<proteinExistence type="inferred from homology"/>
<gene>
    <name evidence="6" type="ORF">KARMA_3007</name>
</gene>
<dbReference type="Proteomes" id="UP000184085">
    <property type="component" value="Unassembled WGS sequence"/>
</dbReference>
<evidence type="ECO:0000313" key="7">
    <source>
        <dbReference type="Proteomes" id="UP000184085"/>
    </source>
</evidence>
<feature type="transmembrane region" description="Helical" evidence="4">
    <location>
        <begin position="345"/>
        <end position="367"/>
    </location>
</feature>
<comment type="similarity">
    <text evidence="1">Belongs to the glycosyltransferase 2 family.</text>
</comment>
<dbReference type="InterPro" id="IPR029044">
    <property type="entry name" value="Nucleotide-diphossugar_trans"/>
</dbReference>
<feature type="transmembrane region" description="Helical" evidence="4">
    <location>
        <begin position="6"/>
        <end position="27"/>
    </location>
</feature>
<evidence type="ECO:0000313" key="6">
    <source>
        <dbReference type="EMBL" id="SCM68777.1"/>
    </source>
</evidence>
<reference evidence="7" key="1">
    <citation type="submission" date="2016-09" db="EMBL/GenBank/DDBJ databases">
        <authorList>
            <person name="Wibberg D."/>
        </authorList>
    </citation>
    <scope>NUCLEOTIDE SEQUENCE [LARGE SCALE GENOMIC DNA]</scope>
</reference>
<dbReference type="Pfam" id="PF00535">
    <property type="entry name" value="Glycos_transf_2"/>
    <property type="match status" value="1"/>
</dbReference>
<evidence type="ECO:0000256" key="3">
    <source>
        <dbReference type="ARBA" id="ARBA00022679"/>
    </source>
</evidence>
<dbReference type="AlphaFoldDB" id="A0A1M4N3W7"/>
<dbReference type="Gene3D" id="3.90.550.10">
    <property type="entry name" value="Spore Coat Polysaccharide Biosynthesis Protein SpsA, Chain A"/>
    <property type="match status" value="1"/>
</dbReference>
<sequence>MEFVFWAAVAFLAYVIFGYGLVLQVLAKLVPARPLTAICEAQRVDILIPAYNESACIADKIRNTLALRNPDGHAVQITVVDDGSTDGTADIARALGLPEVRLIETPGRLGKLAAMNLVVPQLTGEIVVFTDANAMLAPNSLMALVRPFADPEVGGVCGQISVDAKKAGQIGKAEALFWRYDQAMKAAEARLGGVCSAQGSIYAMRRALVPDVPPGAADDFYISVAAVEAGFRLEFAPEALTQEVVTERAGQEMGRRVRSTEMGWRALMRYRALMNPFRTGWYGWQLLSHKGLRRMAPFALIVIFISNLSLIPEGWFYALSGLLQIAGYALVAFAWAVPAVRKLPLVGAAMFFVMGNLAMLLGLLQYWQGRESSLWTPVREG</sequence>
<keyword evidence="4" id="KW-0812">Transmembrane</keyword>
<dbReference type="CDD" id="cd06439">
    <property type="entry name" value="CESA_like_1"/>
    <property type="match status" value="1"/>
</dbReference>
<dbReference type="EMBL" id="FMJB01000061">
    <property type="protein sequence ID" value="SCM68777.1"/>
    <property type="molecule type" value="Genomic_DNA"/>
</dbReference>
<dbReference type="InterPro" id="IPR001173">
    <property type="entry name" value="Glyco_trans_2-like"/>
</dbReference>
<accession>A0A1M4N3W7</accession>
<feature type="transmembrane region" description="Helical" evidence="4">
    <location>
        <begin position="317"/>
        <end position="338"/>
    </location>
</feature>
<keyword evidence="4" id="KW-1133">Transmembrane helix</keyword>
<dbReference type="PANTHER" id="PTHR43630">
    <property type="entry name" value="POLY-BETA-1,6-N-ACETYL-D-GLUCOSAMINE SYNTHASE"/>
    <property type="match status" value="1"/>
</dbReference>
<dbReference type="SUPFAM" id="SSF53448">
    <property type="entry name" value="Nucleotide-diphospho-sugar transferases"/>
    <property type="match status" value="1"/>
</dbReference>
<protein>
    <recommendedName>
        <fullName evidence="5">Glycosyltransferase 2-like domain-containing protein</fullName>
    </recommendedName>
</protein>
<keyword evidence="7" id="KW-1185">Reference proteome</keyword>
<keyword evidence="2" id="KW-0328">Glycosyltransferase</keyword>
<dbReference type="PANTHER" id="PTHR43630:SF1">
    <property type="entry name" value="POLY-BETA-1,6-N-ACETYL-D-GLUCOSAMINE SYNTHASE"/>
    <property type="match status" value="1"/>
</dbReference>
<name>A0A1M4N3W7_9RHOB</name>
<evidence type="ECO:0000256" key="1">
    <source>
        <dbReference type="ARBA" id="ARBA00006739"/>
    </source>
</evidence>
<dbReference type="RefSeq" id="WP_072707684.1">
    <property type="nucleotide sequence ID" value="NZ_FMJB01000061.1"/>
</dbReference>
<dbReference type="GO" id="GO:0016757">
    <property type="term" value="F:glycosyltransferase activity"/>
    <property type="evidence" value="ECO:0007669"/>
    <property type="project" value="UniProtKB-KW"/>
</dbReference>
<feature type="transmembrane region" description="Helical" evidence="4">
    <location>
        <begin position="295"/>
        <end position="311"/>
    </location>
</feature>
<feature type="domain" description="Glycosyltransferase 2-like" evidence="5">
    <location>
        <begin position="46"/>
        <end position="207"/>
    </location>
</feature>
<evidence type="ECO:0000259" key="5">
    <source>
        <dbReference type="Pfam" id="PF00535"/>
    </source>
</evidence>